<gene>
    <name evidence="1" type="ORF">GGQ64_004371</name>
</gene>
<dbReference type="Proteomes" id="UP000574761">
    <property type="component" value="Unassembled WGS sequence"/>
</dbReference>
<sequence length="85" mass="9296">MDQWFERLTEPVALPEFAAASIGRQSYTIRLDVELPEIAYGVLYMVGGSGEASRSICTVALRAGQSYGSTVCHLTRFDGCFQDGK</sequence>
<organism evidence="1 2">
    <name type="scientific">Mycoplana azooxidifex</name>
    <dbReference type="NCBI Taxonomy" id="1636188"/>
    <lineage>
        <taxon>Bacteria</taxon>
        <taxon>Pseudomonadati</taxon>
        <taxon>Pseudomonadota</taxon>
        <taxon>Alphaproteobacteria</taxon>
        <taxon>Hyphomicrobiales</taxon>
        <taxon>Rhizobiaceae</taxon>
        <taxon>Mycoplana</taxon>
    </lineage>
</organism>
<name>A0A7W6D9H3_9HYPH</name>
<keyword evidence="2" id="KW-1185">Reference proteome</keyword>
<evidence type="ECO:0000313" key="2">
    <source>
        <dbReference type="Proteomes" id="UP000574761"/>
    </source>
</evidence>
<evidence type="ECO:0000313" key="1">
    <source>
        <dbReference type="EMBL" id="MBB3979135.1"/>
    </source>
</evidence>
<protein>
    <submittedName>
        <fullName evidence="1">Uncharacterized protein</fullName>
    </submittedName>
</protein>
<dbReference type="AlphaFoldDB" id="A0A7W6D9H3"/>
<reference evidence="1 2" key="1">
    <citation type="submission" date="2020-08" db="EMBL/GenBank/DDBJ databases">
        <title>Genomic Encyclopedia of Type Strains, Phase IV (KMG-IV): sequencing the most valuable type-strain genomes for metagenomic binning, comparative biology and taxonomic classification.</title>
        <authorList>
            <person name="Goeker M."/>
        </authorList>
    </citation>
    <scope>NUCLEOTIDE SEQUENCE [LARGE SCALE GENOMIC DNA]</scope>
    <source>
        <strain evidence="1 2">DSM 100211</strain>
    </source>
</reference>
<accession>A0A7W6D9H3</accession>
<proteinExistence type="predicted"/>
<comment type="caution">
    <text evidence="1">The sequence shown here is derived from an EMBL/GenBank/DDBJ whole genome shotgun (WGS) entry which is preliminary data.</text>
</comment>
<dbReference type="EMBL" id="JACIEE010000009">
    <property type="protein sequence ID" value="MBB3979135.1"/>
    <property type="molecule type" value="Genomic_DNA"/>
</dbReference>